<proteinExistence type="predicted"/>
<name>A0A382SA36_9ZZZZ</name>
<dbReference type="EMBL" id="UINC01127543">
    <property type="protein sequence ID" value="SVD06726.1"/>
    <property type="molecule type" value="Genomic_DNA"/>
</dbReference>
<dbReference type="InterPro" id="IPR016181">
    <property type="entry name" value="Acyl_CoA_acyltransferase"/>
</dbReference>
<dbReference type="AlphaFoldDB" id="A0A382SA36"/>
<evidence type="ECO:0000313" key="1">
    <source>
        <dbReference type="EMBL" id="SVD06726.1"/>
    </source>
</evidence>
<dbReference type="SUPFAM" id="SSF55729">
    <property type="entry name" value="Acyl-CoA N-acyltransferases (Nat)"/>
    <property type="match status" value="1"/>
</dbReference>
<accession>A0A382SA36</accession>
<organism evidence="1">
    <name type="scientific">marine metagenome</name>
    <dbReference type="NCBI Taxonomy" id="408172"/>
    <lineage>
        <taxon>unclassified sequences</taxon>
        <taxon>metagenomes</taxon>
        <taxon>ecological metagenomes</taxon>
    </lineage>
</organism>
<reference evidence="1" key="1">
    <citation type="submission" date="2018-05" db="EMBL/GenBank/DDBJ databases">
        <authorList>
            <person name="Lanie J.A."/>
            <person name="Ng W.-L."/>
            <person name="Kazmierczak K.M."/>
            <person name="Andrzejewski T.M."/>
            <person name="Davidsen T.M."/>
            <person name="Wayne K.J."/>
            <person name="Tettelin H."/>
            <person name="Glass J.I."/>
            <person name="Rusch D."/>
            <person name="Podicherti R."/>
            <person name="Tsui H.-C.T."/>
            <person name="Winkler M.E."/>
        </authorList>
    </citation>
    <scope>NUCLEOTIDE SEQUENCE</scope>
</reference>
<gene>
    <name evidence="1" type="ORF">METZ01_LOCUS359580</name>
</gene>
<feature type="non-terminal residue" evidence="1">
    <location>
        <position position="119"/>
    </location>
</feature>
<sequence>MYSLCRISFEEIYDVWQTQLWPGRNKYDDINKISTLTIKKNKLEQQTYIKRYESTVVFFGLKYTSHYYKEKEELVGVNSGVQCGFKLYRSRGLWINPKHRGLGLSEILLNSVVNEGKDR</sequence>
<evidence type="ECO:0008006" key="2">
    <source>
        <dbReference type="Google" id="ProtNLM"/>
    </source>
</evidence>
<protein>
    <recommendedName>
        <fullName evidence="2">N-acetyltransferase domain-containing protein</fullName>
    </recommendedName>
</protein>